<dbReference type="SUPFAM" id="SSF158682">
    <property type="entry name" value="TerB-like"/>
    <property type="match status" value="1"/>
</dbReference>
<dbReference type="CDD" id="cd06257">
    <property type="entry name" value="DnaJ"/>
    <property type="match status" value="1"/>
</dbReference>
<proteinExistence type="predicted"/>
<dbReference type="SUPFAM" id="SSF46565">
    <property type="entry name" value="Chaperone J-domain"/>
    <property type="match status" value="1"/>
</dbReference>
<evidence type="ECO:0000313" key="3">
    <source>
        <dbReference type="Proteomes" id="UP000594688"/>
    </source>
</evidence>
<reference evidence="2 3" key="1">
    <citation type="submission" date="2020-02" db="EMBL/GenBank/DDBJ databases">
        <title>Genomic and physiological characterization of two novel Nitrospinaceae genera.</title>
        <authorList>
            <person name="Mueller A.J."/>
            <person name="Jung M.-Y."/>
            <person name="Strachan C.R."/>
            <person name="Herbold C.W."/>
            <person name="Kirkegaard R.H."/>
            <person name="Daims H."/>
        </authorList>
    </citation>
    <scope>NUCLEOTIDE SEQUENCE [LARGE SCALE GENOMIC DNA]</scope>
    <source>
        <strain evidence="2">EB</strain>
    </source>
</reference>
<name>A0A7T0BYZ9_9BACT</name>
<dbReference type="PANTHER" id="PTHR44733">
    <property type="entry name" value="DNAJ HOMOLOG SUBFAMILY C MEMBER 22"/>
    <property type="match status" value="1"/>
</dbReference>
<dbReference type="KEGG" id="nli:G3M70_17150"/>
<dbReference type="InterPro" id="IPR001623">
    <property type="entry name" value="DnaJ_domain"/>
</dbReference>
<dbReference type="InterPro" id="IPR036869">
    <property type="entry name" value="J_dom_sf"/>
</dbReference>
<dbReference type="SMART" id="SM00271">
    <property type="entry name" value="DnaJ"/>
    <property type="match status" value="1"/>
</dbReference>
<dbReference type="PANTHER" id="PTHR44733:SF1">
    <property type="entry name" value="DNAJ HOMOLOG SUBFAMILY C MEMBER 22"/>
    <property type="match status" value="1"/>
</dbReference>
<gene>
    <name evidence="2" type="ORF">G3M70_17150</name>
</gene>
<dbReference type="PROSITE" id="PS50076">
    <property type="entry name" value="DNAJ_2"/>
    <property type="match status" value="1"/>
</dbReference>
<dbReference type="AlphaFoldDB" id="A0A7T0BYZ9"/>
<organism evidence="2 3">
    <name type="scientific">Candidatus Nitronauta litoralis</name>
    <dbReference type="NCBI Taxonomy" id="2705533"/>
    <lineage>
        <taxon>Bacteria</taxon>
        <taxon>Pseudomonadati</taxon>
        <taxon>Nitrospinota/Tectimicrobiota group</taxon>
        <taxon>Nitrospinota</taxon>
        <taxon>Nitrospinia</taxon>
        <taxon>Nitrospinales</taxon>
        <taxon>Nitrospinaceae</taxon>
        <taxon>Candidatus Nitronauta</taxon>
    </lineage>
</organism>
<dbReference type="EMBL" id="CP048685">
    <property type="protein sequence ID" value="QPJ63507.1"/>
    <property type="molecule type" value="Genomic_DNA"/>
</dbReference>
<dbReference type="PRINTS" id="PR00625">
    <property type="entry name" value="JDOMAIN"/>
</dbReference>
<dbReference type="InterPro" id="IPR029024">
    <property type="entry name" value="TerB-like"/>
</dbReference>
<evidence type="ECO:0000259" key="1">
    <source>
        <dbReference type="PROSITE" id="PS50076"/>
    </source>
</evidence>
<sequence>MSLLWGAGLGFLRGGPLGAIAGGALGHFITKKVRKKVQKRLPGIKNEDLFITSVVVILTRLASQEGQISSRQVEAIYRFFVRNLDYKTSELGHINFVIRETLRVNPHLKPVAEKFLEASPTHYRGLLLALGYQILLIENRLNEEAEKTLNELAGWLNVGYEEHGNIRKKFSLGELKTPYSVLGVDEKAGNEEIKKAYRACLKENHPDRVAHLGESYVEEAHLRFLEIQAAYKEIEISRGL</sequence>
<dbReference type="GO" id="GO:0016020">
    <property type="term" value="C:membrane"/>
    <property type="evidence" value="ECO:0007669"/>
    <property type="project" value="TreeGrafter"/>
</dbReference>
<dbReference type="Proteomes" id="UP000594688">
    <property type="component" value="Chromosome"/>
</dbReference>
<accession>A0A7T0BYZ9</accession>
<evidence type="ECO:0000313" key="2">
    <source>
        <dbReference type="EMBL" id="QPJ63507.1"/>
    </source>
</evidence>
<dbReference type="Gene3D" id="1.10.287.110">
    <property type="entry name" value="DnaJ domain"/>
    <property type="match status" value="1"/>
</dbReference>
<dbReference type="Pfam" id="PF00226">
    <property type="entry name" value="DnaJ"/>
    <property type="match status" value="1"/>
</dbReference>
<protein>
    <submittedName>
        <fullName evidence="2">DnaJ domain-containing protein</fullName>
    </submittedName>
</protein>
<feature type="domain" description="J" evidence="1">
    <location>
        <begin position="177"/>
        <end position="239"/>
    </location>
</feature>